<protein>
    <recommendedName>
        <fullName evidence="3">Tyrosinase copper-binding domain-containing protein</fullName>
    </recommendedName>
</protein>
<comment type="caution">
    <text evidence="4">The sequence shown here is derived from an EMBL/GenBank/DDBJ whole genome shotgun (WGS) entry which is preliminary data.</text>
</comment>
<keyword evidence="5" id="KW-1185">Reference proteome</keyword>
<dbReference type="InterPro" id="IPR002227">
    <property type="entry name" value="Tyrosinase_Cu-bd"/>
</dbReference>
<dbReference type="AlphaFoldDB" id="A0AAD4EYT8"/>
<organism evidence="4 5">
    <name type="scientific">Staphylotrichum longicolle</name>
    <dbReference type="NCBI Taxonomy" id="669026"/>
    <lineage>
        <taxon>Eukaryota</taxon>
        <taxon>Fungi</taxon>
        <taxon>Dikarya</taxon>
        <taxon>Ascomycota</taxon>
        <taxon>Pezizomycotina</taxon>
        <taxon>Sordariomycetes</taxon>
        <taxon>Sordariomycetidae</taxon>
        <taxon>Sordariales</taxon>
        <taxon>Chaetomiaceae</taxon>
        <taxon>Staphylotrichum</taxon>
    </lineage>
</organism>
<evidence type="ECO:0000259" key="3">
    <source>
        <dbReference type="PROSITE" id="PS00498"/>
    </source>
</evidence>
<sequence>MATDMVHQRAAAPTVLVFLFVDKMTNASSLMVADEVKRKNYSHSCAATLALGSLNIAYDTDKYGSGTLQVGSILYKIHSNLTMSGGIECGVIYDDTDTHIDCLAQLPAGSELAELAAHAPKSCFEDHQNRSGPQLLRETTDALAALQDLQSQVEAALDIPKNLTELQPAADTARGLCTLANVGIRRDWDSLSAQERKEYIAAVKCLWQQPSIDPTFSAARNHFDDYVAVHMNQTNTVHGTANFLTWHRYLIWLWEQRLRNTCDYKGYLPYWNWFRFQDDLNKSPIFDGSDTSLGGDGEYFPHNGSLVGAGRIWLPSGAGGGCVKSGPFVNFTINIGPVQPAMQGYTPVYTDVKAYNPRCQRRDLTMAASTSTFTTSNLLNITVGPASQSIGHFQDELQGPYGTLRLHGAGHYAMGGDGSDVFTSLNDPAFYLHHAMIDRVYWIWQVLHPVEANTVNGTITFRNNPPSRNGTVEDYLEIGNLGPAVQIKDVLNTMGGSPLCYIYL</sequence>
<dbReference type="PANTHER" id="PTHR11474">
    <property type="entry name" value="TYROSINASE FAMILY MEMBER"/>
    <property type="match status" value="1"/>
</dbReference>
<keyword evidence="2" id="KW-0560">Oxidoreductase</keyword>
<evidence type="ECO:0000256" key="1">
    <source>
        <dbReference type="ARBA" id="ARBA00022723"/>
    </source>
</evidence>
<dbReference type="GO" id="GO:0016491">
    <property type="term" value="F:oxidoreductase activity"/>
    <property type="evidence" value="ECO:0007669"/>
    <property type="project" value="UniProtKB-KW"/>
</dbReference>
<dbReference type="EMBL" id="JAHCVI010000001">
    <property type="protein sequence ID" value="KAG7290009.1"/>
    <property type="molecule type" value="Genomic_DNA"/>
</dbReference>
<evidence type="ECO:0000313" key="4">
    <source>
        <dbReference type="EMBL" id="KAG7290009.1"/>
    </source>
</evidence>
<name>A0AAD4EYT8_9PEZI</name>
<evidence type="ECO:0000313" key="5">
    <source>
        <dbReference type="Proteomes" id="UP001197093"/>
    </source>
</evidence>
<accession>A0AAD4EYT8</accession>
<dbReference type="PANTHER" id="PTHR11474:SF125">
    <property type="entry name" value="N-ACETYL-6-HYDROXYTRYPTOPHAN OXIDASE IVOB-RELATED"/>
    <property type="match status" value="1"/>
</dbReference>
<gene>
    <name evidence="4" type="ORF">NEMBOFW57_000001</name>
</gene>
<dbReference type="Pfam" id="PF00264">
    <property type="entry name" value="Tyrosinase"/>
    <property type="match status" value="1"/>
</dbReference>
<dbReference type="InterPro" id="IPR050316">
    <property type="entry name" value="Tyrosinase/Hemocyanin"/>
</dbReference>
<dbReference type="GO" id="GO:0046872">
    <property type="term" value="F:metal ion binding"/>
    <property type="evidence" value="ECO:0007669"/>
    <property type="project" value="UniProtKB-KW"/>
</dbReference>
<keyword evidence="1" id="KW-0479">Metal-binding</keyword>
<evidence type="ECO:0000256" key="2">
    <source>
        <dbReference type="ARBA" id="ARBA00023002"/>
    </source>
</evidence>
<dbReference type="Proteomes" id="UP001197093">
    <property type="component" value="Unassembled WGS sequence"/>
</dbReference>
<dbReference type="Gene3D" id="1.10.1280.10">
    <property type="entry name" value="Di-copper center containing domain from catechol oxidase"/>
    <property type="match status" value="1"/>
</dbReference>
<proteinExistence type="predicted"/>
<dbReference type="PRINTS" id="PR00092">
    <property type="entry name" value="TYROSINASE"/>
</dbReference>
<reference evidence="4" key="1">
    <citation type="submission" date="2023-02" db="EMBL/GenBank/DDBJ databases">
        <authorList>
            <person name="Palmer J.M."/>
        </authorList>
    </citation>
    <scope>NUCLEOTIDE SEQUENCE</scope>
    <source>
        <strain evidence="4">FW57</strain>
    </source>
</reference>
<dbReference type="InterPro" id="IPR008922">
    <property type="entry name" value="Di-copper_centre_dom_sf"/>
</dbReference>
<dbReference type="SUPFAM" id="SSF48056">
    <property type="entry name" value="Di-copper centre-containing domain"/>
    <property type="match status" value="1"/>
</dbReference>
<feature type="domain" description="Tyrosinase copper-binding" evidence="3">
    <location>
        <begin position="427"/>
        <end position="438"/>
    </location>
</feature>
<dbReference type="PROSITE" id="PS00498">
    <property type="entry name" value="TYROSINASE_2"/>
    <property type="match status" value="1"/>
</dbReference>